<comment type="caution">
    <text evidence="3">The sequence shown here is derived from an EMBL/GenBank/DDBJ whole genome shotgun (WGS) entry which is preliminary data.</text>
</comment>
<keyword evidence="4" id="KW-1185">Reference proteome</keyword>
<gene>
    <name evidence="3" type="ORF">B0I36DRAFT_384614</name>
</gene>
<feature type="domain" description="Endo-1,3(4)-beta-glucanase 1 carbohydrate binding" evidence="2">
    <location>
        <begin position="200"/>
        <end position="248"/>
    </location>
</feature>
<dbReference type="GeneID" id="70190563"/>
<dbReference type="Proteomes" id="UP000756346">
    <property type="component" value="Unassembled WGS sequence"/>
</dbReference>
<protein>
    <recommendedName>
        <fullName evidence="2">Endo-1,3(4)-beta-glucanase 1 carbohydrate binding domain-containing protein</fullName>
    </recommendedName>
</protein>
<proteinExistence type="predicted"/>
<dbReference type="Pfam" id="PF10645">
    <property type="entry name" value="Carb_bind"/>
    <property type="match status" value="1"/>
</dbReference>
<evidence type="ECO:0000313" key="3">
    <source>
        <dbReference type="EMBL" id="KAH7029013.1"/>
    </source>
</evidence>
<organism evidence="3 4">
    <name type="scientific">Microdochium trichocladiopsis</name>
    <dbReference type="NCBI Taxonomy" id="1682393"/>
    <lineage>
        <taxon>Eukaryota</taxon>
        <taxon>Fungi</taxon>
        <taxon>Dikarya</taxon>
        <taxon>Ascomycota</taxon>
        <taxon>Pezizomycotina</taxon>
        <taxon>Sordariomycetes</taxon>
        <taxon>Xylariomycetidae</taxon>
        <taxon>Xylariales</taxon>
        <taxon>Microdochiaceae</taxon>
        <taxon>Microdochium</taxon>
    </lineage>
</organism>
<accession>A0A9P8Y3F1</accession>
<feature type="transmembrane region" description="Helical" evidence="1">
    <location>
        <begin position="163"/>
        <end position="182"/>
    </location>
</feature>
<keyword evidence="1" id="KW-0472">Membrane</keyword>
<sequence>MHSLSGAHWSAHSGQPRPCRFLDLLLTCTIYQVEQVINNKLVHHVDFGPQLWQVTNDYVLRSLFTFILIRLSVLHLLHRAPGAMGPREAWYKNIIPFSQSHGPQRFFRAGRQSEEDVASELLADDPLNPSFREEYDLTEAVNGPASTSSTWKRPSQTLSLRSTYCWLAVAAILLLSAVAFAWHRWLSSPVEGLDRGLLPCGPHASYAVNNHTCTSGDFLCPVVDSRRTLRCGESCYLPTAYRCVNNELSPITTSASDSNGQGAANSTVACDSKYLHLSDGLSENYFLSDCGSSSQVVVTSPLPKQQRDLGSSRLLVAWAAGNSGFVMYFKPQSRPRDSASMRLRANPGLNRTLEPLVSGVSATLELDVPTKLGTVILGSIRSLRDFIEGGRSLDDDVQSGLHYQPLAAGGVLITRQWLDRTTETFVTIRPSEGNEDHISVRKGDVTLPSGRYDLQAWHNYPFVENLASDLVFKALDQSPSQAPASDAASLSILSYGDKVVAGAWKFLTYFGRDSLLSLLLLRPVLQEGRGSIVEVILSAAIERINTGDGSVCHEEVVGDYASLLHKRQGAVSNEPLCDYKMIDTDYLLMIALEAYLVRSKIGRGRAKDFLATTADFLASNEGATYGALVQKTMGKILQATAAFEQEPIQSNLIHLHEKEAVGQWRDSSDGLGGGRTPYDVNTALVPAALRAISSFYEHNILSATAQEAGSVSRRAQFWEDNSLHFFEVDILPEKANALLDEYVSRNDYTGPKTISRPTSNVRFHGVALQAGGQGSVVPVMNIDDCFRLFLLDTTDDEQLSKFLQQTADNILAPFPLGLSTPLGLVVSNPAYSSGPGPARALTTGAYHGTVIWSWQLAMLAAGLERQLNRCDNETLGFCKNRELRQHVENAYHHLWDLVDANREHANEEVWSWTYGPGEEFHYAPLGTLPSPGGEAAVESNIQQLWSLAFLAIQRNRNFPRAMSPRTAAFDTVELLL</sequence>
<keyword evidence="1" id="KW-1133">Transmembrane helix</keyword>
<dbReference type="RefSeq" id="XP_046011301.1">
    <property type="nucleotide sequence ID" value="XM_046161017.1"/>
</dbReference>
<evidence type="ECO:0000313" key="4">
    <source>
        <dbReference type="Proteomes" id="UP000756346"/>
    </source>
</evidence>
<dbReference type="OrthoDB" id="2591256at2759"/>
<dbReference type="AlphaFoldDB" id="A0A9P8Y3F1"/>
<evidence type="ECO:0000256" key="1">
    <source>
        <dbReference type="SAM" id="Phobius"/>
    </source>
</evidence>
<dbReference type="EMBL" id="JAGTJQ010000006">
    <property type="protein sequence ID" value="KAH7029013.1"/>
    <property type="molecule type" value="Genomic_DNA"/>
</dbReference>
<feature type="transmembrane region" description="Helical" evidence="1">
    <location>
        <begin position="58"/>
        <end position="77"/>
    </location>
</feature>
<dbReference type="InterPro" id="IPR018909">
    <property type="entry name" value="Eng1_septum"/>
</dbReference>
<reference evidence="3" key="1">
    <citation type="journal article" date="2021" name="Nat. Commun.">
        <title>Genetic determinants of endophytism in the Arabidopsis root mycobiome.</title>
        <authorList>
            <person name="Mesny F."/>
            <person name="Miyauchi S."/>
            <person name="Thiergart T."/>
            <person name="Pickel B."/>
            <person name="Atanasova L."/>
            <person name="Karlsson M."/>
            <person name="Huettel B."/>
            <person name="Barry K.W."/>
            <person name="Haridas S."/>
            <person name="Chen C."/>
            <person name="Bauer D."/>
            <person name="Andreopoulos W."/>
            <person name="Pangilinan J."/>
            <person name="LaButti K."/>
            <person name="Riley R."/>
            <person name="Lipzen A."/>
            <person name="Clum A."/>
            <person name="Drula E."/>
            <person name="Henrissat B."/>
            <person name="Kohler A."/>
            <person name="Grigoriev I.V."/>
            <person name="Martin F.M."/>
            <person name="Hacquard S."/>
        </authorList>
    </citation>
    <scope>NUCLEOTIDE SEQUENCE</scope>
    <source>
        <strain evidence="3">MPI-CAGE-CH-0230</strain>
    </source>
</reference>
<evidence type="ECO:0000259" key="2">
    <source>
        <dbReference type="Pfam" id="PF10645"/>
    </source>
</evidence>
<name>A0A9P8Y3F1_9PEZI</name>
<dbReference type="GO" id="GO:0030246">
    <property type="term" value="F:carbohydrate binding"/>
    <property type="evidence" value="ECO:0007669"/>
    <property type="project" value="InterPro"/>
</dbReference>
<keyword evidence="1" id="KW-0812">Transmembrane</keyword>